<reference evidence="2" key="1">
    <citation type="journal article" date="2012" name="Nat. Biotechnol.">
        <title>Reference genome sequence of the model plant Setaria.</title>
        <authorList>
            <person name="Bennetzen J.L."/>
            <person name="Schmutz J."/>
            <person name="Wang H."/>
            <person name="Percifield R."/>
            <person name="Hawkins J."/>
            <person name="Pontaroli A.C."/>
            <person name="Estep M."/>
            <person name="Feng L."/>
            <person name="Vaughn J.N."/>
            <person name="Grimwood J."/>
            <person name="Jenkins J."/>
            <person name="Barry K."/>
            <person name="Lindquist E."/>
            <person name="Hellsten U."/>
            <person name="Deshpande S."/>
            <person name="Wang X."/>
            <person name="Wu X."/>
            <person name="Mitros T."/>
            <person name="Triplett J."/>
            <person name="Yang X."/>
            <person name="Ye C.Y."/>
            <person name="Mauro-Herrera M."/>
            <person name="Wang L."/>
            <person name="Li P."/>
            <person name="Sharma M."/>
            <person name="Sharma R."/>
            <person name="Ronald P.C."/>
            <person name="Panaud O."/>
            <person name="Kellogg E.A."/>
            <person name="Brutnell T.P."/>
            <person name="Doust A.N."/>
            <person name="Tuskan G.A."/>
            <person name="Rokhsar D."/>
            <person name="Devos K.M."/>
        </authorList>
    </citation>
    <scope>NUCLEOTIDE SEQUENCE [LARGE SCALE GENOMIC DNA]</scope>
    <source>
        <strain evidence="2">cv. Yugu1</strain>
    </source>
</reference>
<dbReference type="Proteomes" id="UP000004995">
    <property type="component" value="Unassembled WGS sequence"/>
</dbReference>
<sequence length="75" mass="9003">MEVVVDLWQPRRRQPDAMAVRVVKQRGRVNLTRARYTWRLGQRRRRARLAGGQFRRRGTFTRDPLVWIGIFSINP</sequence>
<dbReference type="EMBL" id="AGNK02001327">
    <property type="status" value="NOT_ANNOTATED_CDS"/>
    <property type="molecule type" value="Genomic_DNA"/>
</dbReference>
<dbReference type="AlphaFoldDB" id="K4A466"/>
<evidence type="ECO:0000313" key="1">
    <source>
        <dbReference type="EnsemblPlants" id="KQL26529"/>
    </source>
</evidence>
<name>K4A466_SETIT</name>
<dbReference type="Gramene" id="KQL26529">
    <property type="protein sequence ID" value="KQL26529"/>
    <property type="gene ID" value="SETIT_033670mg"/>
</dbReference>
<keyword evidence="2" id="KW-1185">Reference proteome</keyword>
<dbReference type="InParanoid" id="K4A466"/>
<organism evidence="1 2">
    <name type="scientific">Setaria italica</name>
    <name type="common">Foxtail millet</name>
    <name type="synonym">Panicum italicum</name>
    <dbReference type="NCBI Taxonomy" id="4555"/>
    <lineage>
        <taxon>Eukaryota</taxon>
        <taxon>Viridiplantae</taxon>
        <taxon>Streptophyta</taxon>
        <taxon>Embryophyta</taxon>
        <taxon>Tracheophyta</taxon>
        <taxon>Spermatophyta</taxon>
        <taxon>Magnoliopsida</taxon>
        <taxon>Liliopsida</taxon>
        <taxon>Poales</taxon>
        <taxon>Poaceae</taxon>
        <taxon>PACMAD clade</taxon>
        <taxon>Panicoideae</taxon>
        <taxon>Panicodae</taxon>
        <taxon>Paniceae</taxon>
        <taxon>Cenchrinae</taxon>
        <taxon>Setaria</taxon>
    </lineage>
</organism>
<evidence type="ECO:0000313" key="2">
    <source>
        <dbReference type="Proteomes" id="UP000004995"/>
    </source>
</evidence>
<reference evidence="1" key="2">
    <citation type="submission" date="2018-08" db="UniProtKB">
        <authorList>
            <consortium name="EnsemblPlants"/>
        </authorList>
    </citation>
    <scope>IDENTIFICATION</scope>
    <source>
        <strain evidence="1">Yugu1</strain>
    </source>
</reference>
<accession>K4A466</accession>
<protein>
    <submittedName>
        <fullName evidence="1">Uncharacterized protein</fullName>
    </submittedName>
</protein>
<dbReference type="HOGENOM" id="CLU_2675742_0_0_1"/>
<proteinExistence type="predicted"/>
<dbReference type="EnsemblPlants" id="KQL26529">
    <property type="protein sequence ID" value="KQL26529"/>
    <property type="gene ID" value="SETIT_033670mg"/>
</dbReference>